<feature type="compositionally biased region" description="Polar residues" evidence="2">
    <location>
        <begin position="276"/>
        <end position="329"/>
    </location>
</feature>
<organism evidence="3 4">
    <name type="scientific">Arachis hypogaea</name>
    <name type="common">Peanut</name>
    <dbReference type="NCBI Taxonomy" id="3818"/>
    <lineage>
        <taxon>Eukaryota</taxon>
        <taxon>Viridiplantae</taxon>
        <taxon>Streptophyta</taxon>
        <taxon>Embryophyta</taxon>
        <taxon>Tracheophyta</taxon>
        <taxon>Spermatophyta</taxon>
        <taxon>Magnoliopsida</taxon>
        <taxon>eudicotyledons</taxon>
        <taxon>Gunneridae</taxon>
        <taxon>Pentapetalae</taxon>
        <taxon>rosids</taxon>
        <taxon>fabids</taxon>
        <taxon>Fabales</taxon>
        <taxon>Fabaceae</taxon>
        <taxon>Papilionoideae</taxon>
        <taxon>50 kb inversion clade</taxon>
        <taxon>dalbergioids sensu lato</taxon>
        <taxon>Dalbergieae</taxon>
        <taxon>Pterocarpus clade</taxon>
        <taxon>Arachis</taxon>
    </lineage>
</organism>
<feature type="compositionally biased region" description="Polar residues" evidence="2">
    <location>
        <begin position="336"/>
        <end position="357"/>
    </location>
</feature>
<dbReference type="EMBL" id="SDMP01000007">
    <property type="protein sequence ID" value="RYR48900.1"/>
    <property type="molecule type" value="Genomic_DNA"/>
</dbReference>
<evidence type="ECO:0000256" key="1">
    <source>
        <dbReference type="SAM" id="Coils"/>
    </source>
</evidence>
<keyword evidence="1" id="KW-0175">Coiled coil</keyword>
<feature type="compositionally biased region" description="Basic residues" evidence="2">
    <location>
        <begin position="230"/>
        <end position="240"/>
    </location>
</feature>
<reference evidence="3 4" key="1">
    <citation type="submission" date="2019-01" db="EMBL/GenBank/DDBJ databases">
        <title>Sequencing of cultivated peanut Arachis hypogaea provides insights into genome evolution and oil improvement.</title>
        <authorList>
            <person name="Chen X."/>
        </authorList>
    </citation>
    <scope>NUCLEOTIDE SEQUENCE [LARGE SCALE GENOMIC DNA]</scope>
    <source>
        <strain evidence="4">cv. Fuhuasheng</strain>
        <tissue evidence="3">Leaves</tissue>
    </source>
</reference>
<gene>
    <name evidence="3" type="ORF">Ahy_A07g035000</name>
</gene>
<feature type="compositionally biased region" description="Polar residues" evidence="2">
    <location>
        <begin position="371"/>
        <end position="391"/>
    </location>
</feature>
<evidence type="ECO:0008006" key="5">
    <source>
        <dbReference type="Google" id="ProtNLM"/>
    </source>
</evidence>
<keyword evidence="4" id="KW-1185">Reference proteome</keyword>
<accession>A0A445CD85</accession>
<dbReference type="AlphaFoldDB" id="A0A445CD85"/>
<sequence>MTKHESGHTNKQYIEGFRLSTYIPNFPNTQSDEDRFWAVFALFHSCKNFENEQLNFTSFLRRNRGPAWLDHLLFLNSYEGGELSKRSWAHLLAVQVIPTGLSLQKKEKFKITLYAPHLSARQLGFSQAIPKLQPRNDDPFCHFLLTTQEDFDSCLAMNQQRRDHFSFMEYERSSYITKSCVEWWAAYYARYIRTLEDIQQTSIQTAPIAESSPKRTQKRKAETARPPPTKSRKTPTKTSRKLILLSSTESSEETKPANKDTPAISSQSEADSDSSPQLIRRTTTSHSSRVIPTTFPPSSHTTQIVDPTTNPLQHSPAETQRIESTSSDHQVILSKKNLTVPDSNSASKAADTTNSDSSKSKVLETPPDLQPTPSDLAQLQTPPGIKPNTSIVPTTPSIATLDDLTSILNKIIQKTKVPIPVPITSSPVSTRLPIELDPDTREQLRSLIKLLDHPPATWVNDPLLNQLLTSLLSSSFEIPNNIPNSDLIQGFKQIIEESVAFHFQFQEIENREVTAVSKIENYQAAAQPIKAARDEFDLKIACAISVQAFHDQEEARLEAELALIQEQLTTLCQNRSTLARPLVAAQQEQHLLIQQLVSIDTEREKVEQQLEEIQIDKSKQTGILTTLENKRTKLRSVLAKLLAP</sequence>
<dbReference type="Proteomes" id="UP000289738">
    <property type="component" value="Chromosome A07"/>
</dbReference>
<protein>
    <recommendedName>
        <fullName evidence="5">Aminotransferase-like plant mobile domain-containing protein</fullName>
    </recommendedName>
</protein>
<evidence type="ECO:0000313" key="3">
    <source>
        <dbReference type="EMBL" id="RYR48900.1"/>
    </source>
</evidence>
<proteinExistence type="predicted"/>
<feature type="coiled-coil region" evidence="1">
    <location>
        <begin position="554"/>
        <end position="616"/>
    </location>
</feature>
<evidence type="ECO:0000313" key="4">
    <source>
        <dbReference type="Proteomes" id="UP000289738"/>
    </source>
</evidence>
<feature type="region of interest" description="Disordered" evidence="2">
    <location>
        <begin position="206"/>
        <end position="391"/>
    </location>
</feature>
<name>A0A445CD85_ARAHY</name>
<feature type="compositionally biased region" description="Low complexity" evidence="2">
    <location>
        <begin position="265"/>
        <end position="275"/>
    </location>
</feature>
<evidence type="ECO:0000256" key="2">
    <source>
        <dbReference type="SAM" id="MobiDB-lite"/>
    </source>
</evidence>
<comment type="caution">
    <text evidence="3">The sequence shown here is derived from an EMBL/GenBank/DDBJ whole genome shotgun (WGS) entry which is preliminary data.</text>
</comment>